<sequence>MASSVLTNDQLLESHDIVSRLREFAVRIGDRHGDDAPVLTVGMVQAVLDDEPGKLADLEAAAGL</sequence>
<proteinExistence type="predicted"/>
<dbReference type="Proteomes" id="UP000655366">
    <property type="component" value="Unassembled WGS sequence"/>
</dbReference>
<gene>
    <name evidence="1" type="ORF">IV500_05805</name>
</gene>
<reference evidence="1 2" key="1">
    <citation type="submission" date="2020-11" db="EMBL/GenBank/DDBJ databases">
        <title>Arthrobacter antarcticus sp. nov., isolated from Antarctic Soil.</title>
        <authorList>
            <person name="Li J."/>
        </authorList>
    </citation>
    <scope>NUCLEOTIDE SEQUENCE [LARGE SCALE GENOMIC DNA]</scope>
    <source>
        <strain evidence="1 2">Z1-20</strain>
    </source>
</reference>
<comment type="caution">
    <text evidence="1">The sequence shown here is derived from an EMBL/GenBank/DDBJ whole genome shotgun (WGS) entry which is preliminary data.</text>
</comment>
<evidence type="ECO:0000313" key="2">
    <source>
        <dbReference type="Proteomes" id="UP000655366"/>
    </source>
</evidence>
<dbReference type="AlphaFoldDB" id="A0A931CHY8"/>
<dbReference type="RefSeq" id="WP_196395889.1">
    <property type="nucleotide sequence ID" value="NZ_JADNYM010000006.1"/>
</dbReference>
<protein>
    <submittedName>
        <fullName evidence="1">Uncharacterized protein</fullName>
    </submittedName>
</protein>
<name>A0A931CHY8_9MICC</name>
<dbReference type="EMBL" id="JADNYM010000006">
    <property type="protein sequence ID" value="MBG0738937.1"/>
    <property type="molecule type" value="Genomic_DNA"/>
</dbReference>
<organism evidence="1 2">
    <name type="scientific">Arthrobacter terrae</name>
    <dbReference type="NCBI Taxonomy" id="2935737"/>
    <lineage>
        <taxon>Bacteria</taxon>
        <taxon>Bacillati</taxon>
        <taxon>Actinomycetota</taxon>
        <taxon>Actinomycetes</taxon>
        <taxon>Micrococcales</taxon>
        <taxon>Micrococcaceae</taxon>
        <taxon>Arthrobacter</taxon>
    </lineage>
</organism>
<keyword evidence="2" id="KW-1185">Reference proteome</keyword>
<evidence type="ECO:0000313" key="1">
    <source>
        <dbReference type="EMBL" id="MBG0738937.1"/>
    </source>
</evidence>
<accession>A0A931CHY8</accession>